<evidence type="ECO:0000313" key="2">
    <source>
        <dbReference type="Proteomes" id="UP000031549"/>
    </source>
</evidence>
<sequence>MTASPLTNPDVLPCRSIKEIAYSPVLIVAPHPDDETLGCGGAIALLRSLNCDVRVLVISNGTLSHPNSLKYPAPLLQALRESETLEALTKLGVNPDNVTFCGLQDGSISTQYISAIASCSAYLREIAPQIIFLPWRYDPHPDHRATSKLIYTALGNLNLSPRIIEYPIWDWDPRQRGNLTESEKVTSWRLDIAAVVELKKQAIACYRSQITNLIDDDPEGFCLTPEMLLNFARPWEVYLEVE</sequence>
<dbReference type="InterPro" id="IPR003737">
    <property type="entry name" value="GlcNAc_PI_deacetylase-related"/>
</dbReference>
<evidence type="ECO:0000313" key="1">
    <source>
        <dbReference type="EMBL" id="NEU74737.1"/>
    </source>
</evidence>
<dbReference type="PANTHER" id="PTHR12993:SF29">
    <property type="entry name" value="BLR3841 PROTEIN"/>
    <property type="match status" value="1"/>
</dbReference>
<dbReference type="Gene3D" id="3.40.50.10320">
    <property type="entry name" value="LmbE-like"/>
    <property type="match status" value="1"/>
</dbReference>
<dbReference type="Pfam" id="PF02585">
    <property type="entry name" value="PIG-L"/>
    <property type="match status" value="1"/>
</dbReference>
<dbReference type="EMBL" id="JTCM02000048">
    <property type="protein sequence ID" value="NEU74737.1"/>
    <property type="molecule type" value="Genomic_DNA"/>
</dbReference>
<comment type="caution">
    <text evidence="1">The sequence shown here is derived from an EMBL/GenBank/DDBJ whole genome shotgun (WGS) entry which is preliminary data.</text>
</comment>
<dbReference type="GO" id="GO:0016811">
    <property type="term" value="F:hydrolase activity, acting on carbon-nitrogen (but not peptide) bonds, in linear amides"/>
    <property type="evidence" value="ECO:0007669"/>
    <property type="project" value="TreeGrafter"/>
</dbReference>
<dbReference type="AlphaFoldDB" id="A0A846HAW2"/>
<proteinExistence type="predicted"/>
<dbReference type="InterPro" id="IPR024078">
    <property type="entry name" value="LmbE-like_dom_sf"/>
</dbReference>
<accession>A0A846HAW2</accession>
<reference evidence="1 2" key="1">
    <citation type="journal article" date="2015" name="Genome Announc.">
        <title>Draft Genome Sequence of Cyanobacterium Hassallia byssoidea Strain VB512170, Isolated from Monuments in India.</title>
        <authorList>
            <person name="Singh D."/>
            <person name="Chandrababunaidu M.M."/>
            <person name="Panda A."/>
            <person name="Sen D."/>
            <person name="Bhattacharyya S."/>
            <person name="Adhikary S.P."/>
            <person name="Tripathy S."/>
        </authorList>
    </citation>
    <scope>NUCLEOTIDE SEQUENCE [LARGE SCALE GENOMIC DNA]</scope>
    <source>
        <strain evidence="1 2">VB512170</strain>
    </source>
</reference>
<gene>
    <name evidence="1" type="ORF">PI95_019790</name>
</gene>
<name>A0A846HAW2_9CYAN</name>
<organism evidence="1 2">
    <name type="scientific">Hassallia byssoidea VB512170</name>
    <dbReference type="NCBI Taxonomy" id="1304833"/>
    <lineage>
        <taxon>Bacteria</taxon>
        <taxon>Bacillati</taxon>
        <taxon>Cyanobacteriota</taxon>
        <taxon>Cyanophyceae</taxon>
        <taxon>Nostocales</taxon>
        <taxon>Tolypothrichaceae</taxon>
        <taxon>Hassallia</taxon>
    </lineage>
</organism>
<dbReference type="SUPFAM" id="SSF102588">
    <property type="entry name" value="LmbE-like"/>
    <property type="match status" value="1"/>
</dbReference>
<dbReference type="PANTHER" id="PTHR12993">
    <property type="entry name" value="N-ACETYLGLUCOSAMINYL-PHOSPHATIDYLINOSITOL DE-N-ACETYLASE-RELATED"/>
    <property type="match status" value="1"/>
</dbReference>
<dbReference type="Proteomes" id="UP000031549">
    <property type="component" value="Unassembled WGS sequence"/>
</dbReference>
<dbReference type="RefSeq" id="WP_039747304.1">
    <property type="nucleotide sequence ID" value="NZ_JTCM02000048.1"/>
</dbReference>
<protein>
    <submittedName>
        <fullName evidence="1">PIG-L family deacetylase</fullName>
    </submittedName>
</protein>
<keyword evidence="2" id="KW-1185">Reference proteome</keyword>